<dbReference type="GO" id="GO:0046491">
    <property type="term" value="P:L-methylmalonyl-CoA metabolic process"/>
    <property type="evidence" value="ECO:0007669"/>
    <property type="project" value="TreeGrafter"/>
</dbReference>
<accession>A0A1H1ZP01</accession>
<evidence type="ECO:0000259" key="2">
    <source>
        <dbReference type="PROSITE" id="PS51819"/>
    </source>
</evidence>
<dbReference type="CDD" id="cd06587">
    <property type="entry name" value="VOC"/>
    <property type="match status" value="1"/>
</dbReference>
<evidence type="ECO:0000256" key="1">
    <source>
        <dbReference type="ARBA" id="ARBA00022723"/>
    </source>
</evidence>
<keyword evidence="1" id="KW-0479">Metal-binding</keyword>
<dbReference type="PANTHER" id="PTHR43048">
    <property type="entry name" value="METHYLMALONYL-COA EPIMERASE"/>
    <property type="match status" value="1"/>
</dbReference>
<gene>
    <name evidence="3" type="ORF">SAMN04488543_3911</name>
</gene>
<dbReference type="SUPFAM" id="SSF54593">
    <property type="entry name" value="Glyoxalase/Bleomycin resistance protein/Dihydroxybiphenyl dioxygenase"/>
    <property type="match status" value="2"/>
</dbReference>
<dbReference type="InterPro" id="IPR037523">
    <property type="entry name" value="VOC_core"/>
</dbReference>
<dbReference type="InterPro" id="IPR004360">
    <property type="entry name" value="Glyas_Fos-R_dOase_dom"/>
</dbReference>
<dbReference type="EMBL" id="LT629749">
    <property type="protein sequence ID" value="SDT35531.1"/>
    <property type="molecule type" value="Genomic_DNA"/>
</dbReference>
<reference evidence="3 4" key="1">
    <citation type="submission" date="2016-10" db="EMBL/GenBank/DDBJ databases">
        <authorList>
            <person name="de Groot N.N."/>
        </authorList>
    </citation>
    <scope>NUCLEOTIDE SEQUENCE [LARGE SCALE GENOMIC DNA]</scope>
    <source>
        <strain evidence="3 4">DSM 21741</strain>
    </source>
</reference>
<dbReference type="GO" id="GO:0004493">
    <property type="term" value="F:methylmalonyl-CoA epimerase activity"/>
    <property type="evidence" value="ECO:0007669"/>
    <property type="project" value="TreeGrafter"/>
</dbReference>
<keyword evidence="4" id="KW-1185">Reference proteome</keyword>
<organism evidence="3 4">
    <name type="scientific">Friedmanniella luteola</name>
    <dbReference type="NCBI Taxonomy" id="546871"/>
    <lineage>
        <taxon>Bacteria</taxon>
        <taxon>Bacillati</taxon>
        <taxon>Actinomycetota</taxon>
        <taxon>Actinomycetes</taxon>
        <taxon>Propionibacteriales</taxon>
        <taxon>Nocardioidaceae</taxon>
        <taxon>Friedmanniella</taxon>
    </lineage>
</organism>
<sequence length="259" mass="27641">MPIQNVIVNATDVQRSVDFYTKYLDAELVGEATAERAVLDLVTATLELRAVPAAESTWVPDDLQRGFRHVGFKVDRVDPRADVLKGAEVPFHLDPLDAEGGVRICFFYDPDGTLLELVEGDLQYARVLDADGVAAERALGVPDRPRFDHVAVTVDDRAATDAFYSPLGFSFIGTIEQPHDPRGFSIGYLKSGATVLEVFTYEAEKQSRTPQPDAPGFAWAEISGAAPTTGVTPVTTASGAGVLADADGFLFAPTGGPAA</sequence>
<dbReference type="PROSITE" id="PS51819">
    <property type="entry name" value="VOC"/>
    <property type="match status" value="1"/>
</dbReference>
<protein>
    <submittedName>
        <fullName evidence="3">Catechol 2,3-dioxygenase</fullName>
    </submittedName>
</protein>
<dbReference type="GO" id="GO:0046872">
    <property type="term" value="F:metal ion binding"/>
    <property type="evidence" value="ECO:0007669"/>
    <property type="project" value="UniProtKB-KW"/>
</dbReference>
<dbReference type="InterPro" id="IPR051785">
    <property type="entry name" value="MMCE/EMCE_epimerase"/>
</dbReference>
<dbReference type="STRING" id="546871.SAMN04488543_3911"/>
<dbReference type="RefSeq" id="WP_091415063.1">
    <property type="nucleotide sequence ID" value="NZ_LT629749.1"/>
</dbReference>
<evidence type="ECO:0000313" key="3">
    <source>
        <dbReference type="EMBL" id="SDT35531.1"/>
    </source>
</evidence>
<feature type="domain" description="VOC" evidence="2">
    <location>
        <begin position="2"/>
        <end position="120"/>
    </location>
</feature>
<dbReference type="GO" id="GO:0051213">
    <property type="term" value="F:dioxygenase activity"/>
    <property type="evidence" value="ECO:0007669"/>
    <property type="project" value="UniProtKB-KW"/>
</dbReference>
<dbReference type="InterPro" id="IPR029068">
    <property type="entry name" value="Glyas_Bleomycin-R_OHBP_Dase"/>
</dbReference>
<dbReference type="PANTHER" id="PTHR43048:SF3">
    <property type="entry name" value="METHYLMALONYL-COA EPIMERASE, MITOCHONDRIAL"/>
    <property type="match status" value="1"/>
</dbReference>
<dbReference type="Gene3D" id="3.10.180.10">
    <property type="entry name" value="2,3-Dihydroxybiphenyl 1,2-Dioxygenase, domain 1"/>
    <property type="match status" value="2"/>
</dbReference>
<proteinExistence type="predicted"/>
<dbReference type="Proteomes" id="UP000199092">
    <property type="component" value="Chromosome I"/>
</dbReference>
<name>A0A1H1ZP01_9ACTN</name>
<dbReference type="OrthoDB" id="9798430at2"/>
<dbReference type="AlphaFoldDB" id="A0A1H1ZP01"/>
<evidence type="ECO:0000313" key="4">
    <source>
        <dbReference type="Proteomes" id="UP000199092"/>
    </source>
</evidence>
<keyword evidence="3" id="KW-0560">Oxidoreductase</keyword>
<dbReference type="Pfam" id="PF00903">
    <property type="entry name" value="Glyoxalase"/>
    <property type="match status" value="2"/>
</dbReference>
<keyword evidence="3" id="KW-0223">Dioxygenase</keyword>